<dbReference type="EnsemblMetazoa" id="XM_028282836.2">
    <property type="protein sequence ID" value="XP_028138637.1"/>
    <property type="gene ID" value="LOC114333022"/>
</dbReference>
<keyword evidence="12" id="KW-1185">Reference proteome</keyword>
<feature type="signal peptide" evidence="9">
    <location>
        <begin position="1"/>
        <end position="18"/>
    </location>
</feature>
<dbReference type="GeneID" id="114333022"/>
<dbReference type="FunFam" id="2.40.10.10:FF:000038">
    <property type="entry name" value="Serine protease"/>
    <property type="match status" value="1"/>
</dbReference>
<dbReference type="GO" id="GO:0006508">
    <property type="term" value="P:proteolysis"/>
    <property type="evidence" value="ECO:0007669"/>
    <property type="project" value="UniProtKB-KW"/>
</dbReference>
<dbReference type="GO" id="GO:0005576">
    <property type="term" value="C:extracellular region"/>
    <property type="evidence" value="ECO:0007669"/>
    <property type="project" value="UniProtKB-SubCell"/>
</dbReference>
<dbReference type="PROSITE" id="PS00135">
    <property type="entry name" value="TRYPSIN_SER"/>
    <property type="match status" value="1"/>
</dbReference>
<keyword evidence="8" id="KW-0720">Serine protease</keyword>
<dbReference type="CDD" id="cd00190">
    <property type="entry name" value="Tryp_SPc"/>
    <property type="match status" value="1"/>
</dbReference>
<evidence type="ECO:0000313" key="11">
    <source>
        <dbReference type="EnsemblMetazoa" id="XP_028138637.1"/>
    </source>
</evidence>
<feature type="chain" id="PRO_5028279410" description="Phenoloxidase-activating factor 2" evidence="9">
    <location>
        <begin position="19"/>
        <end position="399"/>
    </location>
</feature>
<reference evidence="11" key="2">
    <citation type="submission" date="2025-05" db="UniProtKB">
        <authorList>
            <consortium name="EnsemblMetazoa"/>
        </authorList>
    </citation>
    <scope>IDENTIFICATION</scope>
</reference>
<comment type="similarity">
    <text evidence="5">Belongs to the peptidase S1 family. CLIP subfamily.</text>
</comment>
<evidence type="ECO:0000256" key="3">
    <source>
        <dbReference type="ARBA" id="ARBA00022729"/>
    </source>
</evidence>
<keyword evidence="8" id="KW-0378">Hydrolase</keyword>
<keyword evidence="3 9" id="KW-0732">Signal</keyword>
<dbReference type="InterPro" id="IPR051487">
    <property type="entry name" value="Ser/Thr_Proteases_Immune/Dev"/>
</dbReference>
<accession>A0A6P7FV28</accession>
<dbReference type="Proteomes" id="UP001652700">
    <property type="component" value="Unplaced"/>
</dbReference>
<dbReference type="PROSITE" id="PS00134">
    <property type="entry name" value="TRYPSIN_HIS"/>
    <property type="match status" value="1"/>
</dbReference>
<dbReference type="SUPFAM" id="SSF50494">
    <property type="entry name" value="Trypsin-like serine proteases"/>
    <property type="match status" value="1"/>
</dbReference>
<keyword evidence="8" id="KW-0645">Protease</keyword>
<dbReference type="Pfam" id="PF00089">
    <property type="entry name" value="Trypsin"/>
    <property type="match status" value="1"/>
</dbReference>
<dbReference type="InterPro" id="IPR022700">
    <property type="entry name" value="CLIP"/>
</dbReference>
<dbReference type="Gene3D" id="2.40.10.10">
    <property type="entry name" value="Trypsin-like serine proteases"/>
    <property type="match status" value="2"/>
</dbReference>
<evidence type="ECO:0000256" key="9">
    <source>
        <dbReference type="SAM" id="SignalP"/>
    </source>
</evidence>
<evidence type="ECO:0000256" key="5">
    <source>
        <dbReference type="ARBA" id="ARBA00024195"/>
    </source>
</evidence>
<gene>
    <name evidence="13" type="primary">LOC114333022</name>
</gene>
<sequence length="399" mass="44460">MKAIAVFLLVKLLNLCHGIAINSEIKTDVSRSIYDEKVHAAFLNRDHIRRKRYLGLSKKFKLNKRYQECIGPGDVKGHCKHIAYCPTSIFQQLNTLDYLCVIEQSFVGVCCPDDIASAGVVGSQLIIDLPAGGDDYDVGDKYTGCGLAVEGRTKVETKTTSTQEWPWMAALYRYRQHMILHIENQFCGGVLITDTHILTAAHCTQGLVASEIRVRLGEYDFNRPDESRSKDYEVAEIIDHEYFVLPTYENDMSILRLKTATSFNSYIWPICMPPRDGDYTNETVVVAGWGQTVFAGSVSPILLQVAMPVWPLDKCMDAFVQKITDDNICAADYEGGKDSCLGDSGGPLMYKLKNGRWITIGIVSWGIGCGNKGTPGIYTKVGNYLPWIIKHTMAKKIAT</sequence>
<evidence type="ECO:0000256" key="8">
    <source>
        <dbReference type="RuleBase" id="RU363034"/>
    </source>
</evidence>
<dbReference type="SMART" id="SM00020">
    <property type="entry name" value="Tryp_SPc"/>
    <property type="match status" value="1"/>
</dbReference>
<dbReference type="InterPro" id="IPR018114">
    <property type="entry name" value="TRYPSIN_HIS"/>
</dbReference>
<dbReference type="InterPro" id="IPR043504">
    <property type="entry name" value="Peptidase_S1_PA_chymotrypsin"/>
</dbReference>
<dbReference type="PROSITE" id="PS50240">
    <property type="entry name" value="TRYPSIN_DOM"/>
    <property type="match status" value="1"/>
</dbReference>
<dbReference type="AlphaFoldDB" id="A0A6P7FV28"/>
<dbReference type="InterPro" id="IPR033116">
    <property type="entry name" value="TRYPSIN_SER"/>
</dbReference>
<evidence type="ECO:0000256" key="1">
    <source>
        <dbReference type="ARBA" id="ARBA00004613"/>
    </source>
</evidence>
<dbReference type="PANTHER" id="PTHR24256">
    <property type="entry name" value="TRYPTASE-RELATED"/>
    <property type="match status" value="1"/>
</dbReference>
<dbReference type="OrthoDB" id="5918597at2759"/>
<evidence type="ECO:0000256" key="7">
    <source>
        <dbReference type="ARBA" id="ARBA00076468"/>
    </source>
</evidence>
<keyword evidence="4" id="KW-1015">Disulfide bond</keyword>
<protein>
    <recommendedName>
        <fullName evidence="6">Phenoloxidase-activating factor 2</fullName>
    </recommendedName>
    <alternativeName>
        <fullName evidence="7">Prophenoloxidase-activating factor II</fullName>
    </alternativeName>
</protein>
<feature type="domain" description="Peptidase S1" evidence="10">
    <location>
        <begin position="148"/>
        <end position="393"/>
    </location>
</feature>
<evidence type="ECO:0000256" key="6">
    <source>
        <dbReference type="ARBA" id="ARBA00068096"/>
    </source>
</evidence>
<evidence type="ECO:0000256" key="2">
    <source>
        <dbReference type="ARBA" id="ARBA00022525"/>
    </source>
</evidence>
<reference evidence="13" key="1">
    <citation type="submission" date="2025-04" db="UniProtKB">
        <authorList>
            <consortium name="RefSeq"/>
        </authorList>
    </citation>
    <scope>IDENTIFICATION</scope>
    <source>
        <tissue evidence="13">Whole insect</tissue>
    </source>
</reference>
<keyword evidence="2" id="KW-0964">Secreted</keyword>
<dbReference type="InterPro" id="IPR001314">
    <property type="entry name" value="Peptidase_S1A"/>
</dbReference>
<dbReference type="RefSeq" id="XP_028138637.1">
    <property type="nucleotide sequence ID" value="XM_028282836.1"/>
</dbReference>
<proteinExistence type="inferred from homology"/>
<dbReference type="InterPro" id="IPR001254">
    <property type="entry name" value="Trypsin_dom"/>
</dbReference>
<comment type="subcellular location">
    <subcellularLocation>
        <location evidence="1">Secreted</location>
    </subcellularLocation>
</comment>
<dbReference type="GO" id="GO:0004252">
    <property type="term" value="F:serine-type endopeptidase activity"/>
    <property type="evidence" value="ECO:0007669"/>
    <property type="project" value="InterPro"/>
</dbReference>
<evidence type="ECO:0000313" key="13">
    <source>
        <dbReference type="RefSeq" id="XP_028138637.1"/>
    </source>
</evidence>
<dbReference type="PRINTS" id="PR00722">
    <property type="entry name" value="CHYMOTRYPSIN"/>
</dbReference>
<evidence type="ECO:0000313" key="12">
    <source>
        <dbReference type="Proteomes" id="UP001652700"/>
    </source>
</evidence>
<dbReference type="InterPro" id="IPR009003">
    <property type="entry name" value="Peptidase_S1_PA"/>
</dbReference>
<dbReference type="SMART" id="SM00680">
    <property type="entry name" value="CLIP"/>
    <property type="match status" value="1"/>
</dbReference>
<evidence type="ECO:0000256" key="4">
    <source>
        <dbReference type="ARBA" id="ARBA00023157"/>
    </source>
</evidence>
<organism evidence="13">
    <name type="scientific">Diabrotica virgifera virgifera</name>
    <name type="common">western corn rootworm</name>
    <dbReference type="NCBI Taxonomy" id="50390"/>
    <lineage>
        <taxon>Eukaryota</taxon>
        <taxon>Metazoa</taxon>
        <taxon>Ecdysozoa</taxon>
        <taxon>Arthropoda</taxon>
        <taxon>Hexapoda</taxon>
        <taxon>Insecta</taxon>
        <taxon>Pterygota</taxon>
        <taxon>Neoptera</taxon>
        <taxon>Endopterygota</taxon>
        <taxon>Coleoptera</taxon>
        <taxon>Polyphaga</taxon>
        <taxon>Cucujiformia</taxon>
        <taxon>Chrysomeloidea</taxon>
        <taxon>Chrysomelidae</taxon>
        <taxon>Galerucinae</taxon>
        <taxon>Diabroticina</taxon>
        <taxon>Diabroticites</taxon>
        <taxon>Diabrotica</taxon>
    </lineage>
</organism>
<dbReference type="KEGG" id="dvv:114333022"/>
<dbReference type="InParanoid" id="A0A6P7FV28"/>
<name>A0A6P7FV28_DIAVI</name>
<evidence type="ECO:0000259" key="10">
    <source>
        <dbReference type="PROSITE" id="PS50240"/>
    </source>
</evidence>